<organism evidence="3">
    <name type="scientific">mine drainage metagenome</name>
    <dbReference type="NCBI Taxonomy" id="410659"/>
    <lineage>
        <taxon>unclassified sequences</taxon>
        <taxon>metagenomes</taxon>
        <taxon>ecological metagenomes</taxon>
    </lineage>
</organism>
<evidence type="ECO:0000259" key="2">
    <source>
        <dbReference type="Pfam" id="PF13188"/>
    </source>
</evidence>
<sequence>MTASGRDGIPRREPWDSTGQDRSLLESVTEGILIQAADGRILFANTAAATLLDRPKSALAAAALPAPPLFTEDGAGFDWTRHLRQWQPSSAPRILGLREREGIRWLRLSTSRIAADESRPGQFRQEDKWIFCLRAA</sequence>
<protein>
    <recommendedName>
        <fullName evidence="2">PAS domain-containing protein</fullName>
    </recommendedName>
</protein>
<accession>A0A1J5QWM9</accession>
<dbReference type="Gene3D" id="3.30.450.20">
    <property type="entry name" value="PAS domain"/>
    <property type="match status" value="1"/>
</dbReference>
<proteinExistence type="predicted"/>
<dbReference type="AlphaFoldDB" id="A0A1J5QWM9"/>
<name>A0A1J5QWM9_9ZZZZ</name>
<gene>
    <name evidence="3" type="ORF">GALL_299970</name>
</gene>
<comment type="caution">
    <text evidence="3">The sequence shown here is derived from an EMBL/GenBank/DDBJ whole genome shotgun (WGS) entry which is preliminary data.</text>
</comment>
<dbReference type="InterPro" id="IPR035965">
    <property type="entry name" value="PAS-like_dom_sf"/>
</dbReference>
<reference evidence="3" key="1">
    <citation type="submission" date="2016-10" db="EMBL/GenBank/DDBJ databases">
        <title>Sequence of Gallionella enrichment culture.</title>
        <authorList>
            <person name="Poehlein A."/>
            <person name="Muehling M."/>
            <person name="Daniel R."/>
        </authorList>
    </citation>
    <scope>NUCLEOTIDE SEQUENCE</scope>
</reference>
<feature type="region of interest" description="Disordered" evidence="1">
    <location>
        <begin position="1"/>
        <end position="21"/>
    </location>
</feature>
<evidence type="ECO:0000256" key="1">
    <source>
        <dbReference type="SAM" id="MobiDB-lite"/>
    </source>
</evidence>
<feature type="domain" description="PAS" evidence="2">
    <location>
        <begin position="22"/>
        <end position="60"/>
    </location>
</feature>
<dbReference type="EMBL" id="MLJW01000387">
    <property type="protein sequence ID" value="OIQ88105.1"/>
    <property type="molecule type" value="Genomic_DNA"/>
</dbReference>
<dbReference type="SUPFAM" id="SSF55785">
    <property type="entry name" value="PYP-like sensor domain (PAS domain)"/>
    <property type="match status" value="1"/>
</dbReference>
<dbReference type="Pfam" id="PF13188">
    <property type="entry name" value="PAS_8"/>
    <property type="match status" value="1"/>
</dbReference>
<evidence type="ECO:0000313" key="3">
    <source>
        <dbReference type="EMBL" id="OIQ88105.1"/>
    </source>
</evidence>
<dbReference type="InterPro" id="IPR000014">
    <property type="entry name" value="PAS"/>
</dbReference>